<gene>
    <name evidence="2" type="ORF">Sangu_2579100</name>
</gene>
<dbReference type="SUPFAM" id="SSF56672">
    <property type="entry name" value="DNA/RNA polymerases"/>
    <property type="match status" value="1"/>
</dbReference>
<evidence type="ECO:0000313" key="2">
    <source>
        <dbReference type="EMBL" id="KAL0290290.1"/>
    </source>
</evidence>
<name>A0AAW2J9M3_9LAMI</name>
<sequence>MSPPSEEYLIQFLRENKKVFAWNMKDLQWISPIIITHRLNVNPDAKSVKQEKRMFGAERSQAIKEEVEKLLKAKYVRPMQYSKWLANVALVPKPNGKLRLCINITDLNKACHKVPFHLPQINKLVDSTSGCEMLSFLDASQGYNQILLAPEDQEKASFVTDQRVFCYNVMPFGLKNAGLTYQWLVYHMFRDQIGRNMDVYIDDMLVKSVKEQNHVKDLQECFQILKTFSLKLNPAKCTFGIRGGKFLGYMISERGIRG</sequence>
<dbReference type="InterPro" id="IPR043128">
    <property type="entry name" value="Rev_trsase/Diguanyl_cyclase"/>
</dbReference>
<reference evidence="2" key="1">
    <citation type="submission" date="2020-06" db="EMBL/GenBank/DDBJ databases">
        <authorList>
            <person name="Li T."/>
            <person name="Hu X."/>
            <person name="Zhang T."/>
            <person name="Song X."/>
            <person name="Zhang H."/>
            <person name="Dai N."/>
            <person name="Sheng W."/>
            <person name="Hou X."/>
            <person name="Wei L."/>
        </authorList>
    </citation>
    <scope>NUCLEOTIDE SEQUENCE</scope>
    <source>
        <strain evidence="2">G01</strain>
        <tissue evidence="2">Leaf</tissue>
    </source>
</reference>
<protein>
    <submittedName>
        <fullName evidence="2">Transposon Tf2-12 polyprotein</fullName>
    </submittedName>
</protein>
<dbReference type="InterPro" id="IPR053134">
    <property type="entry name" value="RNA-dir_DNA_polymerase"/>
</dbReference>
<feature type="domain" description="Reverse transcriptase" evidence="1">
    <location>
        <begin position="72"/>
        <end position="251"/>
    </location>
</feature>
<dbReference type="EMBL" id="JACGWK010001362">
    <property type="protein sequence ID" value="KAL0290290.1"/>
    <property type="molecule type" value="Genomic_DNA"/>
</dbReference>
<dbReference type="Gene3D" id="3.10.10.10">
    <property type="entry name" value="HIV Type 1 Reverse Transcriptase, subunit A, domain 1"/>
    <property type="match status" value="1"/>
</dbReference>
<reference evidence="2" key="2">
    <citation type="journal article" date="2024" name="Plant">
        <title>Genomic evolution and insights into agronomic trait innovations of Sesamum species.</title>
        <authorList>
            <person name="Miao H."/>
            <person name="Wang L."/>
            <person name="Qu L."/>
            <person name="Liu H."/>
            <person name="Sun Y."/>
            <person name="Le M."/>
            <person name="Wang Q."/>
            <person name="Wei S."/>
            <person name="Zheng Y."/>
            <person name="Lin W."/>
            <person name="Duan Y."/>
            <person name="Cao H."/>
            <person name="Xiong S."/>
            <person name="Wang X."/>
            <person name="Wei L."/>
            <person name="Li C."/>
            <person name="Ma Q."/>
            <person name="Ju M."/>
            <person name="Zhao R."/>
            <person name="Li G."/>
            <person name="Mu C."/>
            <person name="Tian Q."/>
            <person name="Mei H."/>
            <person name="Zhang T."/>
            <person name="Gao T."/>
            <person name="Zhang H."/>
        </authorList>
    </citation>
    <scope>NUCLEOTIDE SEQUENCE</scope>
    <source>
        <strain evidence="2">G01</strain>
    </source>
</reference>
<dbReference type="Gene3D" id="3.30.70.270">
    <property type="match status" value="1"/>
</dbReference>
<dbReference type="InterPro" id="IPR043502">
    <property type="entry name" value="DNA/RNA_pol_sf"/>
</dbReference>
<dbReference type="PANTHER" id="PTHR24559:SF430">
    <property type="entry name" value="RNA-DIRECTED DNA POLYMERASE"/>
    <property type="match status" value="1"/>
</dbReference>
<dbReference type="AlphaFoldDB" id="A0AAW2J9M3"/>
<organism evidence="2">
    <name type="scientific">Sesamum angustifolium</name>
    <dbReference type="NCBI Taxonomy" id="2727405"/>
    <lineage>
        <taxon>Eukaryota</taxon>
        <taxon>Viridiplantae</taxon>
        <taxon>Streptophyta</taxon>
        <taxon>Embryophyta</taxon>
        <taxon>Tracheophyta</taxon>
        <taxon>Spermatophyta</taxon>
        <taxon>Magnoliopsida</taxon>
        <taxon>eudicotyledons</taxon>
        <taxon>Gunneridae</taxon>
        <taxon>Pentapetalae</taxon>
        <taxon>asterids</taxon>
        <taxon>lamiids</taxon>
        <taxon>Lamiales</taxon>
        <taxon>Pedaliaceae</taxon>
        <taxon>Sesamum</taxon>
    </lineage>
</organism>
<evidence type="ECO:0000259" key="1">
    <source>
        <dbReference type="PROSITE" id="PS50878"/>
    </source>
</evidence>
<proteinExistence type="predicted"/>
<dbReference type="PANTHER" id="PTHR24559">
    <property type="entry name" value="TRANSPOSON TY3-I GAG-POL POLYPROTEIN"/>
    <property type="match status" value="1"/>
</dbReference>
<dbReference type="CDD" id="cd01647">
    <property type="entry name" value="RT_LTR"/>
    <property type="match status" value="1"/>
</dbReference>
<accession>A0AAW2J9M3</accession>
<dbReference type="InterPro" id="IPR000477">
    <property type="entry name" value="RT_dom"/>
</dbReference>
<dbReference type="PROSITE" id="PS50878">
    <property type="entry name" value="RT_POL"/>
    <property type="match status" value="1"/>
</dbReference>
<comment type="caution">
    <text evidence="2">The sequence shown here is derived from an EMBL/GenBank/DDBJ whole genome shotgun (WGS) entry which is preliminary data.</text>
</comment>
<dbReference type="Pfam" id="PF00078">
    <property type="entry name" value="RVT_1"/>
    <property type="match status" value="1"/>
</dbReference>